<dbReference type="AlphaFoldDB" id="A0A7Y9X7F3"/>
<dbReference type="RefSeq" id="WP_179808788.1">
    <property type="nucleotide sequence ID" value="NZ_JACCHL010000001.1"/>
</dbReference>
<comment type="caution">
    <text evidence="2">The sequence shown here is derived from an EMBL/GenBank/DDBJ whole genome shotgun (WGS) entry which is preliminary data.</text>
</comment>
<sequence>MRSSKSQRRVPLEWFKSSYSGSHGECVEVAQGPATGVRDTKHRELGTLFFGADEWRAFVKTAQDNFR</sequence>
<dbReference type="Proteomes" id="UP000584931">
    <property type="component" value="Unassembled WGS sequence"/>
</dbReference>
<dbReference type="Pfam" id="PF04149">
    <property type="entry name" value="DUF397"/>
    <property type="match status" value="1"/>
</dbReference>
<accession>A0A7Y9X7F3</accession>
<proteinExistence type="predicted"/>
<evidence type="ECO:0000313" key="3">
    <source>
        <dbReference type="Proteomes" id="UP000584931"/>
    </source>
</evidence>
<reference evidence="2 3" key="1">
    <citation type="submission" date="2020-07" db="EMBL/GenBank/DDBJ databases">
        <title>Sequencing the genomes of 1000 actinobacteria strains.</title>
        <authorList>
            <person name="Klenk H.-P."/>
        </authorList>
    </citation>
    <scope>NUCLEOTIDE SEQUENCE [LARGE SCALE GENOMIC DNA]</scope>
    <source>
        <strain evidence="2 3">DSM 45278</strain>
    </source>
</reference>
<evidence type="ECO:0000259" key="1">
    <source>
        <dbReference type="Pfam" id="PF04149"/>
    </source>
</evidence>
<feature type="domain" description="DUF397" evidence="1">
    <location>
        <begin position="12"/>
        <end position="62"/>
    </location>
</feature>
<name>A0A7Y9X7F3_9ACTN</name>
<dbReference type="EMBL" id="JACCHL010000001">
    <property type="protein sequence ID" value="NYH50444.1"/>
    <property type="molecule type" value="Genomic_DNA"/>
</dbReference>
<evidence type="ECO:0000313" key="2">
    <source>
        <dbReference type="EMBL" id="NYH50444.1"/>
    </source>
</evidence>
<protein>
    <recommendedName>
        <fullName evidence="1">DUF397 domain-containing protein</fullName>
    </recommendedName>
</protein>
<dbReference type="InterPro" id="IPR007278">
    <property type="entry name" value="DUF397"/>
</dbReference>
<organism evidence="2 3">
    <name type="scientific">Nocardiopsis sinuspersici</name>
    <dbReference type="NCBI Taxonomy" id="501010"/>
    <lineage>
        <taxon>Bacteria</taxon>
        <taxon>Bacillati</taxon>
        <taxon>Actinomycetota</taxon>
        <taxon>Actinomycetes</taxon>
        <taxon>Streptosporangiales</taxon>
        <taxon>Nocardiopsidaceae</taxon>
        <taxon>Nocardiopsis</taxon>
    </lineage>
</organism>
<gene>
    <name evidence="2" type="ORF">HNR06_000033</name>
</gene>